<dbReference type="InterPro" id="IPR045341">
    <property type="entry name" value="DUF6532"/>
</dbReference>
<evidence type="ECO:0000259" key="1">
    <source>
        <dbReference type="Pfam" id="PF20149"/>
    </source>
</evidence>
<evidence type="ECO:0000313" key="3">
    <source>
        <dbReference type="Proteomes" id="UP000620124"/>
    </source>
</evidence>
<keyword evidence="3" id="KW-1185">Reference proteome</keyword>
<dbReference type="Pfam" id="PF20149">
    <property type="entry name" value="DUF6532"/>
    <property type="match status" value="1"/>
</dbReference>
<proteinExistence type="predicted"/>
<dbReference type="OrthoDB" id="3225557at2759"/>
<accession>A0A8H7CXP6</accession>
<feature type="domain" description="DUF6532" evidence="1">
    <location>
        <begin position="24"/>
        <end position="197"/>
    </location>
</feature>
<dbReference type="EMBL" id="JACAZI010000008">
    <property type="protein sequence ID" value="KAF7354384.1"/>
    <property type="molecule type" value="Genomic_DNA"/>
</dbReference>
<dbReference type="Proteomes" id="UP000620124">
    <property type="component" value="Unassembled WGS sequence"/>
</dbReference>
<reference evidence="2" key="1">
    <citation type="submission" date="2020-05" db="EMBL/GenBank/DDBJ databases">
        <title>Mycena genomes resolve the evolution of fungal bioluminescence.</title>
        <authorList>
            <person name="Tsai I.J."/>
        </authorList>
    </citation>
    <scope>NUCLEOTIDE SEQUENCE</scope>
    <source>
        <strain evidence="2">CCC161011</strain>
    </source>
</reference>
<protein>
    <recommendedName>
        <fullName evidence="1">DUF6532 domain-containing protein</fullName>
    </recommendedName>
</protein>
<evidence type="ECO:0000313" key="2">
    <source>
        <dbReference type="EMBL" id="KAF7354384.1"/>
    </source>
</evidence>
<gene>
    <name evidence="2" type="ORF">MVEN_01127200</name>
</gene>
<dbReference type="AlphaFoldDB" id="A0A8H7CXP6"/>
<comment type="caution">
    <text evidence="2">The sequence shown here is derived from an EMBL/GenBank/DDBJ whole genome shotgun (WGS) entry which is preliminary data.</text>
</comment>
<name>A0A8H7CXP6_9AGAR</name>
<organism evidence="2 3">
    <name type="scientific">Mycena venus</name>
    <dbReference type="NCBI Taxonomy" id="2733690"/>
    <lineage>
        <taxon>Eukaryota</taxon>
        <taxon>Fungi</taxon>
        <taxon>Dikarya</taxon>
        <taxon>Basidiomycota</taxon>
        <taxon>Agaricomycotina</taxon>
        <taxon>Agaricomycetes</taxon>
        <taxon>Agaricomycetidae</taxon>
        <taxon>Agaricales</taxon>
        <taxon>Marasmiineae</taxon>
        <taxon>Mycenaceae</taxon>
        <taxon>Mycena</taxon>
    </lineage>
</organism>
<sequence>MKTRFAFDSLSRSARDQNFTSIHWRLLNDEAYREGLSTVLSGRISTFRGNVKTMAECVIYGKYGVQQNCAVLVGRLLAGQSYIYPHKPDKINPRTNLIEVVQFGQADGKRPYEHEAIPAVVSGFFKGSNPIAERIQALFERNEAGNYEATQQMVALACAGIHSVLEDFSTGEYKRSNFDGSQVQDIYNVHIVLLETIKEEKPEKYRIMMENIFTLASRGTSFNKGRKAAPTLLKKEALAKLDLSD</sequence>